<evidence type="ECO:0000256" key="1">
    <source>
        <dbReference type="ARBA" id="ARBA00010401"/>
    </source>
</evidence>
<evidence type="ECO:0000256" key="4">
    <source>
        <dbReference type="ARBA" id="ARBA00022695"/>
    </source>
</evidence>
<reference evidence="8" key="1">
    <citation type="journal article" date="2014" name="Science">
        <title>The coffee genome provides insight into the convergent evolution of caffeine biosynthesis.</title>
        <authorList>
            <person name="Denoeud F."/>
            <person name="Carretero-Paulet L."/>
            <person name="Dereeper A."/>
            <person name="Droc G."/>
            <person name="Guyot R."/>
            <person name="Pietrella M."/>
            <person name="Zheng C."/>
            <person name="Alberti A."/>
            <person name="Anthony F."/>
            <person name="Aprea G."/>
            <person name="Aury J.M."/>
            <person name="Bento P."/>
            <person name="Bernard M."/>
            <person name="Bocs S."/>
            <person name="Campa C."/>
            <person name="Cenci A."/>
            <person name="Combes M.C."/>
            <person name="Crouzillat D."/>
            <person name="Da Silva C."/>
            <person name="Daddiego L."/>
            <person name="De Bellis F."/>
            <person name="Dussert S."/>
            <person name="Garsmeur O."/>
            <person name="Gayraud T."/>
            <person name="Guignon V."/>
            <person name="Jahn K."/>
            <person name="Jamilloux V."/>
            <person name="Joet T."/>
            <person name="Labadie K."/>
            <person name="Lan T."/>
            <person name="Leclercq J."/>
            <person name="Lepelley M."/>
            <person name="Leroy T."/>
            <person name="Li L.T."/>
            <person name="Librado P."/>
            <person name="Lopez L."/>
            <person name="Munoz A."/>
            <person name="Noel B."/>
            <person name="Pallavicini A."/>
            <person name="Perrotta G."/>
            <person name="Poncet V."/>
            <person name="Pot D."/>
            <person name="Priyono X."/>
            <person name="Rigoreau M."/>
            <person name="Rouard M."/>
            <person name="Rozas J."/>
            <person name="Tranchant-Dubreuil C."/>
            <person name="VanBuren R."/>
            <person name="Zhang Q."/>
            <person name="Andrade A.C."/>
            <person name="Argout X."/>
            <person name="Bertrand B."/>
            <person name="de Kochko A."/>
            <person name="Graziosi G."/>
            <person name="Henry R.J."/>
            <person name="Jayarama X."/>
            <person name="Ming R."/>
            <person name="Nagai C."/>
            <person name="Rounsley S."/>
            <person name="Sankoff D."/>
            <person name="Giuliano G."/>
            <person name="Albert V.A."/>
            <person name="Wincker P."/>
            <person name="Lashermes P."/>
        </authorList>
    </citation>
    <scope>NUCLEOTIDE SEQUENCE [LARGE SCALE GENOMIC DNA]</scope>
    <source>
        <strain evidence="8">cv. DH200-94</strain>
    </source>
</reference>
<evidence type="ECO:0000256" key="6">
    <source>
        <dbReference type="SAM" id="Phobius"/>
    </source>
</evidence>
<keyword evidence="6" id="KW-0812">Transmembrane</keyword>
<dbReference type="GO" id="GO:0006011">
    <property type="term" value="P:UDP-alpha-D-glucose metabolic process"/>
    <property type="evidence" value="ECO:0007669"/>
    <property type="project" value="InterPro"/>
</dbReference>
<keyword evidence="6" id="KW-0472">Membrane</keyword>
<dbReference type="STRING" id="49390.A0A068UDH2"/>
<keyword evidence="4" id="KW-0548">Nucleotidyltransferase</keyword>
<dbReference type="Proteomes" id="UP000295252">
    <property type="component" value="Chromosome VIII"/>
</dbReference>
<keyword evidence="6" id="KW-1133">Transmembrane helix</keyword>
<dbReference type="PANTHER" id="PTHR43511">
    <property type="match status" value="1"/>
</dbReference>
<dbReference type="GO" id="GO:0003983">
    <property type="term" value="F:UTP:glucose-1-phosphate uridylyltransferase activity"/>
    <property type="evidence" value="ECO:0007669"/>
    <property type="project" value="UniProtKB-EC"/>
</dbReference>
<dbReference type="Pfam" id="PF01704">
    <property type="entry name" value="UDPGP"/>
    <property type="match status" value="1"/>
</dbReference>
<dbReference type="InterPro" id="IPR016267">
    <property type="entry name" value="UDPGP_trans"/>
</dbReference>
<protein>
    <recommendedName>
        <fullName evidence="2">UTP--glucose-1-phosphate uridylyltransferase</fullName>
        <ecNumber evidence="2">2.7.7.9</ecNumber>
    </recommendedName>
</protein>
<keyword evidence="8" id="KW-1185">Reference proteome</keyword>
<accession>A0A068UDH2</accession>
<comment type="catalytic activity">
    <reaction evidence="5">
        <text>alpha-D-glucose 1-phosphate + UTP + H(+) = UDP-alpha-D-glucose + diphosphate</text>
        <dbReference type="Rhea" id="RHEA:19889"/>
        <dbReference type="ChEBI" id="CHEBI:15378"/>
        <dbReference type="ChEBI" id="CHEBI:33019"/>
        <dbReference type="ChEBI" id="CHEBI:46398"/>
        <dbReference type="ChEBI" id="CHEBI:58601"/>
        <dbReference type="ChEBI" id="CHEBI:58885"/>
        <dbReference type="EC" id="2.7.7.9"/>
    </reaction>
</comment>
<evidence type="ECO:0000256" key="5">
    <source>
        <dbReference type="ARBA" id="ARBA00048128"/>
    </source>
</evidence>
<dbReference type="Gene3D" id="3.90.550.10">
    <property type="entry name" value="Spore Coat Polysaccharide Biosynthesis Protein SpsA, Chain A"/>
    <property type="match status" value="1"/>
</dbReference>
<evidence type="ECO:0000313" key="8">
    <source>
        <dbReference type="Proteomes" id="UP000295252"/>
    </source>
</evidence>
<proteinExistence type="inferred from homology"/>
<evidence type="ECO:0000256" key="2">
    <source>
        <dbReference type="ARBA" id="ARBA00012415"/>
    </source>
</evidence>
<evidence type="ECO:0000313" key="7">
    <source>
        <dbReference type="EMBL" id="CDP06219.1"/>
    </source>
</evidence>
<evidence type="ECO:0000256" key="3">
    <source>
        <dbReference type="ARBA" id="ARBA00022679"/>
    </source>
</evidence>
<dbReference type="InterPro" id="IPR029044">
    <property type="entry name" value="Nucleotide-diphossugar_trans"/>
</dbReference>
<feature type="transmembrane region" description="Helical" evidence="6">
    <location>
        <begin position="93"/>
        <end position="115"/>
    </location>
</feature>
<organism evidence="7 8">
    <name type="scientific">Coffea canephora</name>
    <name type="common">Robusta coffee</name>
    <dbReference type="NCBI Taxonomy" id="49390"/>
    <lineage>
        <taxon>Eukaryota</taxon>
        <taxon>Viridiplantae</taxon>
        <taxon>Streptophyta</taxon>
        <taxon>Embryophyta</taxon>
        <taxon>Tracheophyta</taxon>
        <taxon>Spermatophyta</taxon>
        <taxon>Magnoliopsida</taxon>
        <taxon>eudicotyledons</taxon>
        <taxon>Gunneridae</taxon>
        <taxon>Pentapetalae</taxon>
        <taxon>asterids</taxon>
        <taxon>lamiids</taxon>
        <taxon>Gentianales</taxon>
        <taxon>Rubiaceae</taxon>
        <taxon>Ixoroideae</taxon>
        <taxon>Gardenieae complex</taxon>
        <taxon>Bertiereae - Coffeeae clade</taxon>
        <taxon>Coffeeae</taxon>
        <taxon>Coffea</taxon>
    </lineage>
</organism>
<dbReference type="SUPFAM" id="SSF53448">
    <property type="entry name" value="Nucleotide-diphospho-sugar transferases"/>
    <property type="match status" value="1"/>
</dbReference>
<dbReference type="Gramene" id="CDP06219">
    <property type="protein sequence ID" value="CDP06219"/>
    <property type="gene ID" value="GSCOC_T00022912001"/>
</dbReference>
<dbReference type="EC" id="2.7.7.9" evidence="2"/>
<dbReference type="InParanoid" id="A0A068UDH2"/>
<comment type="similarity">
    <text evidence="1">Belongs to the UDPGP type 1 family.</text>
</comment>
<sequence length="193" mass="22314">MFVVTPGYCVFFFFFLRYSLRCCFNFFYCFSVFFPCGALDVYLFLLSRVFLNFLQLLPLSLSLFPFSFASSSSLEASSQLLRFLFSKTFNLSFFSPFSWFCVETFIALIFFHFFFRFDIILQVFSSLMNSGKLDALLLLEYVFVANSDNLGAAVNLKILNHLISNKNEYYMKVTPKTLANVKGGTLISYEGIM</sequence>
<dbReference type="InterPro" id="IPR002618">
    <property type="entry name" value="UDPGP_fam"/>
</dbReference>
<gene>
    <name evidence="7" type="ORF">GSCOC_T00022912001</name>
</gene>
<dbReference type="AlphaFoldDB" id="A0A068UDH2"/>
<feature type="transmembrane region" description="Helical" evidence="6">
    <location>
        <begin position="25"/>
        <end position="46"/>
    </location>
</feature>
<name>A0A068UDH2_COFCA</name>
<keyword evidence="3" id="KW-0808">Transferase</keyword>
<dbReference type="EMBL" id="HG739104">
    <property type="protein sequence ID" value="CDP06219.1"/>
    <property type="molecule type" value="Genomic_DNA"/>
</dbReference>